<dbReference type="PANTHER" id="PTHR31672:SF13">
    <property type="entry name" value="F-BOX PROTEIN CPR30-LIKE"/>
    <property type="match status" value="1"/>
</dbReference>
<dbReference type="NCBIfam" id="TIGR01640">
    <property type="entry name" value="F_box_assoc_1"/>
    <property type="match status" value="1"/>
</dbReference>
<feature type="domain" description="F-box" evidence="1">
    <location>
        <begin position="5"/>
        <end position="45"/>
    </location>
</feature>
<protein>
    <recommendedName>
        <fullName evidence="1">F-box domain-containing protein</fullName>
    </recommendedName>
</protein>
<dbReference type="InterPro" id="IPR036047">
    <property type="entry name" value="F-box-like_dom_sf"/>
</dbReference>
<dbReference type="EMBL" id="JAVIJP010000032">
    <property type="protein sequence ID" value="KAL3632778.1"/>
    <property type="molecule type" value="Genomic_DNA"/>
</dbReference>
<dbReference type="InterPro" id="IPR050796">
    <property type="entry name" value="SCF_F-box_component"/>
</dbReference>
<gene>
    <name evidence="2" type="ORF">CASFOL_025762</name>
</gene>
<dbReference type="InterPro" id="IPR017451">
    <property type="entry name" value="F-box-assoc_interact_dom"/>
</dbReference>
<dbReference type="InterPro" id="IPR001810">
    <property type="entry name" value="F-box_dom"/>
</dbReference>
<proteinExistence type="predicted"/>
<dbReference type="SUPFAM" id="SSF81383">
    <property type="entry name" value="F-box domain"/>
    <property type="match status" value="1"/>
</dbReference>
<evidence type="ECO:0000313" key="3">
    <source>
        <dbReference type="Proteomes" id="UP001632038"/>
    </source>
</evidence>
<evidence type="ECO:0000313" key="2">
    <source>
        <dbReference type="EMBL" id="KAL3632778.1"/>
    </source>
</evidence>
<dbReference type="SMART" id="SM00256">
    <property type="entry name" value="FBOX"/>
    <property type="match status" value="1"/>
</dbReference>
<dbReference type="AlphaFoldDB" id="A0ABD3CSW9"/>
<dbReference type="PANTHER" id="PTHR31672">
    <property type="entry name" value="BNACNNG10540D PROTEIN"/>
    <property type="match status" value="1"/>
</dbReference>
<dbReference type="InterPro" id="IPR006527">
    <property type="entry name" value="F-box-assoc_dom_typ1"/>
</dbReference>
<keyword evidence="3" id="KW-1185">Reference proteome</keyword>
<comment type="caution">
    <text evidence="2">The sequence shown here is derived from an EMBL/GenBank/DDBJ whole genome shotgun (WGS) entry which is preliminary data.</text>
</comment>
<organism evidence="2 3">
    <name type="scientific">Castilleja foliolosa</name>
    <dbReference type="NCBI Taxonomy" id="1961234"/>
    <lineage>
        <taxon>Eukaryota</taxon>
        <taxon>Viridiplantae</taxon>
        <taxon>Streptophyta</taxon>
        <taxon>Embryophyta</taxon>
        <taxon>Tracheophyta</taxon>
        <taxon>Spermatophyta</taxon>
        <taxon>Magnoliopsida</taxon>
        <taxon>eudicotyledons</taxon>
        <taxon>Gunneridae</taxon>
        <taxon>Pentapetalae</taxon>
        <taxon>asterids</taxon>
        <taxon>lamiids</taxon>
        <taxon>Lamiales</taxon>
        <taxon>Orobanchaceae</taxon>
        <taxon>Pedicularideae</taxon>
        <taxon>Castillejinae</taxon>
        <taxon>Castilleja</taxon>
    </lineage>
</organism>
<dbReference type="Proteomes" id="UP001632038">
    <property type="component" value="Unassembled WGS sequence"/>
</dbReference>
<dbReference type="Pfam" id="PF00646">
    <property type="entry name" value="F-box"/>
    <property type="match status" value="1"/>
</dbReference>
<dbReference type="Pfam" id="PF07734">
    <property type="entry name" value="FBA_1"/>
    <property type="match status" value="1"/>
</dbReference>
<reference evidence="3" key="1">
    <citation type="journal article" date="2024" name="IScience">
        <title>Strigolactones Initiate the Formation of Haustorium-like Structures in Castilleja.</title>
        <authorList>
            <person name="Buerger M."/>
            <person name="Peterson D."/>
            <person name="Chory J."/>
        </authorList>
    </citation>
    <scope>NUCLEOTIDE SEQUENCE [LARGE SCALE GENOMIC DNA]</scope>
</reference>
<name>A0ABD3CSW9_9LAMI</name>
<evidence type="ECO:0000259" key="1">
    <source>
        <dbReference type="SMART" id="SM00256"/>
    </source>
</evidence>
<accession>A0ABD3CSW9</accession>
<sequence>MSDYFCEEITINILHRLPVKSLLRCTSVSKSWYYLITSPQFISSHLNFAAARKHKTPFLLLRRCLGNSELYNVFSDDDSFTPHTTLQFPFRSINPFFTIVGTCNGLVCLSDDRVYHTHTIILWNPCIRKSLILPKPGPIYNRSYGTFSQSLGFGFDHVASDFKVIRIISYSDCRPRAELYKLSTGVWQGLSFLGAEFVIYNKSYQVFVNGAAHWVACYAGFYDVIVFFDMCKEVFGKIMLPFSAANNDTNSVVTKDLVVYNESIALILWSETGPEPGFCLWVMKEYGVEESWTKHMSFDSHGYWERLMKPLWVRKRGEVITVRQDGCLVLYGSDGAEVKDLGVYGSRSEDYRRSIRVGSYMESLVLLNKGPYSSDAVSKKELPTLHM</sequence>
<dbReference type="Gene3D" id="1.20.1280.50">
    <property type="match status" value="1"/>
</dbReference>